<organism evidence="3 4">
    <name type="scientific">Sphingomonas quercus</name>
    <dbReference type="NCBI Taxonomy" id="2842451"/>
    <lineage>
        <taxon>Bacteria</taxon>
        <taxon>Pseudomonadati</taxon>
        <taxon>Pseudomonadota</taxon>
        <taxon>Alphaproteobacteria</taxon>
        <taxon>Sphingomonadales</taxon>
        <taxon>Sphingomonadaceae</taxon>
        <taxon>Sphingomonas</taxon>
    </lineage>
</organism>
<feature type="transmembrane region" description="Helical" evidence="1">
    <location>
        <begin position="150"/>
        <end position="166"/>
    </location>
</feature>
<evidence type="ECO:0000259" key="2">
    <source>
        <dbReference type="Pfam" id="PF04982"/>
    </source>
</evidence>
<dbReference type="PANTHER" id="PTHR33741:SF5">
    <property type="entry name" value="TRANSMEMBRANE PROTEIN DDB_G0269096-RELATED"/>
    <property type="match status" value="1"/>
</dbReference>
<evidence type="ECO:0000256" key="1">
    <source>
        <dbReference type="SAM" id="Phobius"/>
    </source>
</evidence>
<keyword evidence="4" id="KW-1185">Reference proteome</keyword>
<sequence length="242" mass="24943">MSRSNSPLFVPLMAGASLRDRLIACLGALACIAATSAAFLLLPPATAHLPLLVAPPGASAVLLFAVPTSPLAQPWAIVGGNTVSALVGVVAAWAVPQTSLAAGLAVSGAILAMSLLRCLHPPGGAAALTAVIGGPAVTAAGFVFPFMPVALNSLLLVALGWCFHRFSGHSYPHRAATPPAAVPLAIEPGDIDRALEEAGEPFDVAREDLQLLFRRAEAHAQARREAARIIASSRGRQRLRQR</sequence>
<dbReference type="PANTHER" id="PTHR33741">
    <property type="entry name" value="TRANSMEMBRANE PROTEIN DDB_G0269096-RELATED"/>
    <property type="match status" value="1"/>
</dbReference>
<feature type="transmembrane region" description="Helical" evidence="1">
    <location>
        <begin position="100"/>
        <end position="119"/>
    </location>
</feature>
<feature type="domain" description="HPP transmembrane region" evidence="2">
    <location>
        <begin position="16"/>
        <end position="172"/>
    </location>
</feature>
<accession>A0ABS6BG39</accession>
<gene>
    <name evidence="3" type="ORF">KOF26_02875</name>
</gene>
<dbReference type="Pfam" id="PF04982">
    <property type="entry name" value="TM_HPP"/>
    <property type="match status" value="1"/>
</dbReference>
<evidence type="ECO:0000313" key="4">
    <source>
        <dbReference type="Proteomes" id="UP000776276"/>
    </source>
</evidence>
<dbReference type="InterPro" id="IPR007065">
    <property type="entry name" value="HPP"/>
</dbReference>
<reference evidence="3 4" key="1">
    <citation type="submission" date="2021-06" db="EMBL/GenBank/DDBJ databases">
        <title>Sphingomonas sp. XMGL2, whole genome shotgun sequencing project.</title>
        <authorList>
            <person name="Zhao G."/>
            <person name="Shen L."/>
        </authorList>
    </citation>
    <scope>NUCLEOTIDE SEQUENCE [LARGE SCALE GENOMIC DNA]</scope>
    <source>
        <strain evidence="3 4">XMGL2</strain>
    </source>
</reference>
<proteinExistence type="predicted"/>
<dbReference type="Proteomes" id="UP000776276">
    <property type="component" value="Unassembled WGS sequence"/>
</dbReference>
<keyword evidence="1" id="KW-0472">Membrane</keyword>
<protein>
    <submittedName>
        <fullName evidence="3">HPP family protein</fullName>
    </submittedName>
</protein>
<comment type="caution">
    <text evidence="3">The sequence shown here is derived from an EMBL/GenBank/DDBJ whole genome shotgun (WGS) entry which is preliminary data.</text>
</comment>
<name>A0ABS6BG39_9SPHN</name>
<evidence type="ECO:0000313" key="3">
    <source>
        <dbReference type="EMBL" id="MBU3076797.1"/>
    </source>
</evidence>
<feature type="transmembrane region" description="Helical" evidence="1">
    <location>
        <begin position="75"/>
        <end position="94"/>
    </location>
</feature>
<keyword evidence="1" id="KW-1133">Transmembrane helix</keyword>
<dbReference type="EMBL" id="JAHKRT010000001">
    <property type="protein sequence ID" value="MBU3076797.1"/>
    <property type="molecule type" value="Genomic_DNA"/>
</dbReference>
<dbReference type="RefSeq" id="WP_216319621.1">
    <property type="nucleotide sequence ID" value="NZ_JAHKRT010000001.1"/>
</dbReference>
<dbReference type="InterPro" id="IPR058581">
    <property type="entry name" value="TM_HPP"/>
</dbReference>
<keyword evidence="1" id="KW-0812">Transmembrane</keyword>